<dbReference type="SUPFAM" id="SSF52821">
    <property type="entry name" value="Rhodanese/Cell cycle control phosphatase"/>
    <property type="match status" value="1"/>
</dbReference>
<dbReference type="InterPro" id="IPR022111">
    <property type="entry name" value="Rhodanese_C"/>
</dbReference>
<accession>A0A9N9B5W1</accession>
<organism evidence="2 3">
    <name type="scientific">Ambispora leptoticha</name>
    <dbReference type="NCBI Taxonomy" id="144679"/>
    <lineage>
        <taxon>Eukaryota</taxon>
        <taxon>Fungi</taxon>
        <taxon>Fungi incertae sedis</taxon>
        <taxon>Mucoromycota</taxon>
        <taxon>Glomeromycotina</taxon>
        <taxon>Glomeromycetes</taxon>
        <taxon>Archaeosporales</taxon>
        <taxon>Ambisporaceae</taxon>
        <taxon>Ambispora</taxon>
    </lineage>
</organism>
<dbReference type="InterPro" id="IPR036873">
    <property type="entry name" value="Rhodanese-like_dom_sf"/>
</dbReference>
<evidence type="ECO:0000313" key="3">
    <source>
        <dbReference type="Proteomes" id="UP000789508"/>
    </source>
</evidence>
<gene>
    <name evidence="2" type="ORF">ALEPTO_LOCUS6145</name>
</gene>
<dbReference type="PANTHER" id="PTHR43846:SF1">
    <property type="entry name" value="TRNA URIDINE(34) HYDROXYLASE"/>
    <property type="match status" value="1"/>
</dbReference>
<evidence type="ECO:0000313" key="2">
    <source>
        <dbReference type="EMBL" id="CAG8556700.1"/>
    </source>
</evidence>
<feature type="domain" description="Rhodanese" evidence="1">
    <location>
        <begin position="214"/>
        <end position="304"/>
    </location>
</feature>
<dbReference type="EMBL" id="CAJVPS010001988">
    <property type="protein sequence ID" value="CAG8556700.1"/>
    <property type="molecule type" value="Genomic_DNA"/>
</dbReference>
<dbReference type="PROSITE" id="PS50206">
    <property type="entry name" value="RHODANESE_3"/>
    <property type="match status" value="1"/>
</dbReference>
<dbReference type="Pfam" id="PF00581">
    <property type="entry name" value="Rhodanese"/>
    <property type="match status" value="1"/>
</dbReference>
<reference evidence="2" key="1">
    <citation type="submission" date="2021-06" db="EMBL/GenBank/DDBJ databases">
        <authorList>
            <person name="Kallberg Y."/>
            <person name="Tangrot J."/>
            <person name="Rosling A."/>
        </authorList>
    </citation>
    <scope>NUCLEOTIDE SEQUENCE</scope>
    <source>
        <strain evidence="2">FL130A</strain>
    </source>
</reference>
<comment type="caution">
    <text evidence="2">The sequence shown here is derived from an EMBL/GenBank/DDBJ whole genome shotgun (WGS) entry which is preliminary data.</text>
</comment>
<dbReference type="AlphaFoldDB" id="A0A9N9B5W1"/>
<protein>
    <submittedName>
        <fullName evidence="2">2366_t:CDS:1</fullName>
    </submittedName>
</protein>
<dbReference type="SMART" id="SM00450">
    <property type="entry name" value="RHOD"/>
    <property type="match status" value="1"/>
</dbReference>
<proteinExistence type="predicted"/>
<dbReference type="PANTHER" id="PTHR43846">
    <property type="entry name" value="UPF0176 PROTEIN YCEA"/>
    <property type="match status" value="1"/>
</dbReference>
<sequence>MQRFQILFRAFVRYFPRNFVSATLHSQGAITLNKPFLFSKISRRQPETRPVGIGYISTEIFLTSLGCRCQYSTNANEQNTQSKNIPTVDWKTLSFYSFHAFPNSFLHKTRELLLLKFGEMGIVGRIYIATEGINAQLSCPVEQLDELRKFCDQELKLENLEFNFSTIHVKAFRKLNVKIRNQIVSDGLEKGSYDLSNQPKHLSPEEWHTALSNAKTPIILIDMRNHYESEIGYFENSIRQDVDTFRDSIISMNKILEGKQNEDIYMYCTGGIRCSKAGAILLSNGFKSVYVLKGGITAYGRYITLNPSVTSLYKGRNFTFDKRLGEPITNDIVSQCHTCGEPCDTHTNCRNKTCNLLFIQCQECRKRLSRTCGSEFCLRLVKAWDEKFGRPSGFDDVKPGYQCVYDHVHRTRPKLVIERLGGASANVPSDLVEMLLEKNSNIKN</sequence>
<dbReference type="InterPro" id="IPR040503">
    <property type="entry name" value="TRHO_N"/>
</dbReference>
<dbReference type="Pfam" id="PF17773">
    <property type="entry name" value="UPF0176_N"/>
    <property type="match status" value="1"/>
</dbReference>
<dbReference type="Pfam" id="PF12368">
    <property type="entry name" value="Rhodanese_C"/>
    <property type="match status" value="1"/>
</dbReference>
<evidence type="ECO:0000259" key="1">
    <source>
        <dbReference type="PROSITE" id="PS50206"/>
    </source>
</evidence>
<dbReference type="OrthoDB" id="25002at2759"/>
<name>A0A9N9B5W1_9GLOM</name>
<dbReference type="Proteomes" id="UP000789508">
    <property type="component" value="Unassembled WGS sequence"/>
</dbReference>
<dbReference type="Gene3D" id="3.30.70.100">
    <property type="match status" value="1"/>
</dbReference>
<keyword evidence="3" id="KW-1185">Reference proteome</keyword>
<dbReference type="InterPro" id="IPR001763">
    <property type="entry name" value="Rhodanese-like_dom"/>
</dbReference>
<dbReference type="Gene3D" id="3.40.250.10">
    <property type="entry name" value="Rhodanese-like domain"/>
    <property type="match status" value="1"/>
</dbReference>
<dbReference type="NCBIfam" id="NF001133">
    <property type="entry name" value="PRK00142.1-1"/>
    <property type="match status" value="1"/>
</dbReference>